<feature type="transmembrane region" description="Helical" evidence="6">
    <location>
        <begin position="286"/>
        <end position="305"/>
    </location>
</feature>
<evidence type="ECO:0000256" key="4">
    <source>
        <dbReference type="ARBA" id="ARBA00022989"/>
    </source>
</evidence>
<feature type="chain" id="PRO_5043092996" description="GDT1 family protein" evidence="6">
    <location>
        <begin position="23"/>
        <end position="308"/>
    </location>
</feature>
<feature type="transmembrane region" description="Helical" evidence="6">
    <location>
        <begin position="257"/>
        <end position="279"/>
    </location>
</feature>
<keyword evidence="8" id="KW-1185">Reference proteome</keyword>
<evidence type="ECO:0000313" key="7">
    <source>
        <dbReference type="EMBL" id="KAK9817581.1"/>
    </source>
</evidence>
<comment type="similarity">
    <text evidence="2 6">Belongs to the GDT1 family.</text>
</comment>
<evidence type="ECO:0000256" key="2">
    <source>
        <dbReference type="ARBA" id="ARBA00009190"/>
    </source>
</evidence>
<gene>
    <name evidence="7" type="ORF">WJX74_002359</name>
</gene>
<name>A0AAW1Q6N7_9CHLO</name>
<dbReference type="InterPro" id="IPR036259">
    <property type="entry name" value="MFS_trans_sf"/>
</dbReference>
<comment type="caution">
    <text evidence="7">The sequence shown here is derived from an EMBL/GenBank/DDBJ whole genome shotgun (WGS) entry which is preliminary data.</text>
</comment>
<sequence length="308" mass="33429">MHGRAVFFLAILGFALPLCAWGRQTARSNRGLQDLEEGVEKLGQQQQGIHKAVKDFAGNIGKAVTMRQPEGVGIGSSTSETITIAEGIELDHGFVQAFLKSFLMIMFTELGDETFIIAAIMAMRYPRLVVYAGAMAALASMTVISTALGFVLPGIFSRQLTHQLASVLYTVFGVRLLWIAWRSKPQASNQEEVEEVQAKLTEAETTPTRGQLRETLRHLFNPVFLEALILTFIAEWGDRSQIATITLAADYNPYGVTVGAVLGHCICTGTAVLGGQLIAMKISQRTVAVCGGLLFLAFAVHNIFFSSS</sequence>
<evidence type="ECO:0000256" key="3">
    <source>
        <dbReference type="ARBA" id="ARBA00022692"/>
    </source>
</evidence>
<evidence type="ECO:0000256" key="6">
    <source>
        <dbReference type="RuleBase" id="RU365102"/>
    </source>
</evidence>
<proteinExistence type="inferred from homology"/>
<dbReference type="EMBL" id="JALJOS010000064">
    <property type="protein sequence ID" value="KAK9817581.1"/>
    <property type="molecule type" value="Genomic_DNA"/>
</dbReference>
<dbReference type="PANTHER" id="PTHR12608">
    <property type="entry name" value="TRANSMEMBRANE PROTEIN HTP-1 RELATED"/>
    <property type="match status" value="1"/>
</dbReference>
<evidence type="ECO:0000256" key="5">
    <source>
        <dbReference type="ARBA" id="ARBA00023136"/>
    </source>
</evidence>
<dbReference type="GO" id="GO:0015085">
    <property type="term" value="F:calcium ion transmembrane transporter activity"/>
    <property type="evidence" value="ECO:0007669"/>
    <property type="project" value="TreeGrafter"/>
</dbReference>
<dbReference type="GO" id="GO:0032468">
    <property type="term" value="P:Golgi calcium ion homeostasis"/>
    <property type="evidence" value="ECO:0007669"/>
    <property type="project" value="TreeGrafter"/>
</dbReference>
<dbReference type="GO" id="GO:0005384">
    <property type="term" value="F:manganese ion transmembrane transporter activity"/>
    <property type="evidence" value="ECO:0007669"/>
    <property type="project" value="TreeGrafter"/>
</dbReference>
<comment type="subcellular location">
    <subcellularLocation>
        <location evidence="1 6">Membrane</location>
        <topology evidence="1 6">Multi-pass membrane protein</topology>
    </subcellularLocation>
</comment>
<reference evidence="7 8" key="1">
    <citation type="journal article" date="2024" name="Nat. Commun.">
        <title>Phylogenomics reveals the evolutionary origins of lichenization in chlorophyte algae.</title>
        <authorList>
            <person name="Puginier C."/>
            <person name="Libourel C."/>
            <person name="Otte J."/>
            <person name="Skaloud P."/>
            <person name="Haon M."/>
            <person name="Grisel S."/>
            <person name="Petersen M."/>
            <person name="Berrin J.G."/>
            <person name="Delaux P.M."/>
            <person name="Dal Grande F."/>
            <person name="Keller J."/>
        </authorList>
    </citation>
    <scope>NUCLEOTIDE SEQUENCE [LARGE SCALE GENOMIC DNA]</scope>
    <source>
        <strain evidence="7 8">SAG 2145</strain>
    </source>
</reference>
<organism evidence="7 8">
    <name type="scientific">Apatococcus lobatus</name>
    <dbReference type="NCBI Taxonomy" id="904363"/>
    <lineage>
        <taxon>Eukaryota</taxon>
        <taxon>Viridiplantae</taxon>
        <taxon>Chlorophyta</taxon>
        <taxon>core chlorophytes</taxon>
        <taxon>Trebouxiophyceae</taxon>
        <taxon>Chlorellales</taxon>
        <taxon>Chlorellaceae</taxon>
        <taxon>Apatococcus</taxon>
    </lineage>
</organism>
<dbReference type="AlphaFoldDB" id="A0AAW1Q6N7"/>
<dbReference type="Proteomes" id="UP001438707">
    <property type="component" value="Unassembled WGS sequence"/>
</dbReference>
<dbReference type="SUPFAM" id="SSF103473">
    <property type="entry name" value="MFS general substrate transporter"/>
    <property type="match status" value="1"/>
</dbReference>
<dbReference type="InterPro" id="IPR001727">
    <property type="entry name" value="GDT1-like"/>
</dbReference>
<feature type="transmembrane region" description="Helical" evidence="6">
    <location>
        <begin position="219"/>
        <end position="237"/>
    </location>
</feature>
<feature type="signal peptide" evidence="6">
    <location>
        <begin position="1"/>
        <end position="22"/>
    </location>
</feature>
<dbReference type="GO" id="GO:0016020">
    <property type="term" value="C:membrane"/>
    <property type="evidence" value="ECO:0007669"/>
    <property type="project" value="UniProtKB-SubCell"/>
</dbReference>
<evidence type="ECO:0000256" key="1">
    <source>
        <dbReference type="ARBA" id="ARBA00004141"/>
    </source>
</evidence>
<keyword evidence="4 6" id="KW-1133">Transmembrane helix</keyword>
<accession>A0AAW1Q6N7</accession>
<dbReference type="PANTHER" id="PTHR12608:SF9">
    <property type="entry name" value="GDT1-LIKE PROTEIN 3"/>
    <property type="match status" value="1"/>
</dbReference>
<feature type="transmembrane region" description="Helical" evidence="6">
    <location>
        <begin position="128"/>
        <end position="152"/>
    </location>
</feature>
<dbReference type="Pfam" id="PF01169">
    <property type="entry name" value="GDT1"/>
    <property type="match status" value="2"/>
</dbReference>
<feature type="transmembrane region" description="Helical" evidence="6">
    <location>
        <begin position="164"/>
        <end position="181"/>
    </location>
</feature>
<evidence type="ECO:0000313" key="8">
    <source>
        <dbReference type="Proteomes" id="UP001438707"/>
    </source>
</evidence>
<keyword evidence="3 6" id="KW-0812">Transmembrane</keyword>
<keyword evidence="5 6" id="KW-0472">Membrane</keyword>
<protein>
    <recommendedName>
        <fullName evidence="6">GDT1 family protein</fullName>
    </recommendedName>
</protein>
<dbReference type="GO" id="GO:0032472">
    <property type="term" value="P:Golgi calcium ion transport"/>
    <property type="evidence" value="ECO:0007669"/>
    <property type="project" value="TreeGrafter"/>
</dbReference>
<keyword evidence="6" id="KW-0732">Signal</keyword>
<dbReference type="GO" id="GO:0005794">
    <property type="term" value="C:Golgi apparatus"/>
    <property type="evidence" value="ECO:0007669"/>
    <property type="project" value="TreeGrafter"/>
</dbReference>